<proteinExistence type="predicted"/>
<gene>
    <name evidence="1" type="ORF">PLEPLA_LOCUS6433</name>
</gene>
<evidence type="ECO:0000313" key="1">
    <source>
        <dbReference type="EMBL" id="CAB1418607.1"/>
    </source>
</evidence>
<dbReference type="Proteomes" id="UP001153269">
    <property type="component" value="Unassembled WGS sequence"/>
</dbReference>
<dbReference type="EMBL" id="CADEAL010000335">
    <property type="protein sequence ID" value="CAB1418607.1"/>
    <property type="molecule type" value="Genomic_DNA"/>
</dbReference>
<accession>A0A9N7YA77</accession>
<keyword evidence="2" id="KW-1185">Reference proteome</keyword>
<sequence length="118" mass="12551">MSLSPPRLRLRLVSTVADLSSSCLCREVLFKHRADSSCGALRDTGGAAWPQVESAFKPLSCSELSTKTFNGADTLPVHPGNMSVGVAAQQGLMRRATDGAAWLCRPSMGDKSGWELSV</sequence>
<dbReference type="AlphaFoldDB" id="A0A9N7YA77"/>
<evidence type="ECO:0000313" key="2">
    <source>
        <dbReference type="Proteomes" id="UP001153269"/>
    </source>
</evidence>
<name>A0A9N7YA77_PLEPL</name>
<protein>
    <submittedName>
        <fullName evidence="1">Uncharacterized protein</fullName>
    </submittedName>
</protein>
<organism evidence="1 2">
    <name type="scientific">Pleuronectes platessa</name>
    <name type="common">European plaice</name>
    <dbReference type="NCBI Taxonomy" id="8262"/>
    <lineage>
        <taxon>Eukaryota</taxon>
        <taxon>Metazoa</taxon>
        <taxon>Chordata</taxon>
        <taxon>Craniata</taxon>
        <taxon>Vertebrata</taxon>
        <taxon>Euteleostomi</taxon>
        <taxon>Actinopterygii</taxon>
        <taxon>Neopterygii</taxon>
        <taxon>Teleostei</taxon>
        <taxon>Neoteleostei</taxon>
        <taxon>Acanthomorphata</taxon>
        <taxon>Carangaria</taxon>
        <taxon>Pleuronectiformes</taxon>
        <taxon>Pleuronectoidei</taxon>
        <taxon>Pleuronectidae</taxon>
        <taxon>Pleuronectes</taxon>
    </lineage>
</organism>
<comment type="caution">
    <text evidence="1">The sequence shown here is derived from an EMBL/GenBank/DDBJ whole genome shotgun (WGS) entry which is preliminary data.</text>
</comment>
<reference evidence="1" key="1">
    <citation type="submission" date="2020-03" db="EMBL/GenBank/DDBJ databases">
        <authorList>
            <person name="Weist P."/>
        </authorList>
    </citation>
    <scope>NUCLEOTIDE SEQUENCE</scope>
</reference>